<protein>
    <submittedName>
        <fullName evidence="2">Uncharacterized protein</fullName>
    </submittedName>
</protein>
<evidence type="ECO:0000313" key="3">
    <source>
        <dbReference type="Proteomes" id="UP000765509"/>
    </source>
</evidence>
<keyword evidence="3" id="KW-1185">Reference proteome</keyword>
<evidence type="ECO:0000256" key="1">
    <source>
        <dbReference type="SAM" id="MobiDB-lite"/>
    </source>
</evidence>
<organism evidence="2 3">
    <name type="scientific">Austropuccinia psidii MF-1</name>
    <dbReference type="NCBI Taxonomy" id="1389203"/>
    <lineage>
        <taxon>Eukaryota</taxon>
        <taxon>Fungi</taxon>
        <taxon>Dikarya</taxon>
        <taxon>Basidiomycota</taxon>
        <taxon>Pucciniomycotina</taxon>
        <taxon>Pucciniomycetes</taxon>
        <taxon>Pucciniales</taxon>
        <taxon>Sphaerophragmiaceae</taxon>
        <taxon>Austropuccinia</taxon>
    </lineage>
</organism>
<proteinExistence type="predicted"/>
<dbReference type="EMBL" id="AVOT02088625">
    <property type="protein sequence ID" value="MBW0571686.1"/>
    <property type="molecule type" value="Genomic_DNA"/>
</dbReference>
<dbReference type="Proteomes" id="UP000765509">
    <property type="component" value="Unassembled WGS sequence"/>
</dbReference>
<dbReference type="AlphaFoldDB" id="A0A9Q3PSM5"/>
<feature type="non-terminal residue" evidence="2">
    <location>
        <position position="60"/>
    </location>
</feature>
<reference evidence="2" key="1">
    <citation type="submission" date="2021-03" db="EMBL/GenBank/DDBJ databases">
        <title>Draft genome sequence of rust myrtle Austropuccinia psidii MF-1, a brazilian biotype.</title>
        <authorList>
            <person name="Quecine M.C."/>
            <person name="Pachon D.M.R."/>
            <person name="Bonatelli M.L."/>
            <person name="Correr F.H."/>
            <person name="Franceschini L.M."/>
            <person name="Leite T.F."/>
            <person name="Margarido G.R.A."/>
            <person name="Almeida C.A."/>
            <person name="Ferrarezi J.A."/>
            <person name="Labate C.A."/>
        </authorList>
    </citation>
    <scope>NUCLEOTIDE SEQUENCE</scope>
    <source>
        <strain evidence="2">MF-1</strain>
    </source>
</reference>
<accession>A0A9Q3PSM5</accession>
<name>A0A9Q3PSM5_9BASI</name>
<feature type="compositionally biased region" description="Polar residues" evidence="1">
    <location>
        <begin position="43"/>
        <end position="60"/>
    </location>
</feature>
<feature type="compositionally biased region" description="Polar residues" evidence="1">
    <location>
        <begin position="22"/>
        <end position="31"/>
    </location>
</feature>
<evidence type="ECO:0000313" key="2">
    <source>
        <dbReference type="EMBL" id="MBW0571686.1"/>
    </source>
</evidence>
<gene>
    <name evidence="2" type="ORF">O181_111401</name>
</gene>
<feature type="region of interest" description="Disordered" evidence="1">
    <location>
        <begin position="1"/>
        <end position="60"/>
    </location>
</feature>
<comment type="caution">
    <text evidence="2">The sequence shown here is derived from an EMBL/GenBank/DDBJ whole genome shotgun (WGS) entry which is preliminary data.</text>
</comment>
<sequence length="60" mass="6470">MFRNAEGSNELDGEEVEVVPNSAGNPSNTSPSQPPAKRFESQVIPSTPRTFQPTLAVSLR</sequence>